<dbReference type="InterPro" id="IPR014347">
    <property type="entry name" value="Tautomerase/MIF_sf"/>
</dbReference>
<organism evidence="1 2">
    <name type="scientific">Mycobacteroides franklinii</name>
    <dbReference type="NCBI Taxonomy" id="948102"/>
    <lineage>
        <taxon>Bacteria</taxon>
        <taxon>Bacillati</taxon>
        <taxon>Actinomycetota</taxon>
        <taxon>Actinomycetes</taxon>
        <taxon>Mycobacteriales</taxon>
        <taxon>Mycobacteriaceae</taxon>
        <taxon>Mycobacteroides</taxon>
    </lineage>
</organism>
<protein>
    <recommendedName>
        <fullName evidence="3">Tautomerase family protein</fullName>
    </recommendedName>
</protein>
<evidence type="ECO:0000313" key="2">
    <source>
        <dbReference type="Proteomes" id="UP000179616"/>
    </source>
</evidence>
<dbReference type="Pfam" id="PF14552">
    <property type="entry name" value="Tautomerase_2"/>
    <property type="match status" value="1"/>
</dbReference>
<dbReference type="GeneID" id="57165671"/>
<dbReference type="PANTHER" id="PTHR38460">
    <property type="entry name" value="TAUTOMERASE YOLI-RELATED"/>
    <property type="match status" value="1"/>
</dbReference>
<dbReference type="SUPFAM" id="SSF55331">
    <property type="entry name" value="Tautomerase/MIF"/>
    <property type="match status" value="1"/>
</dbReference>
<sequence length="129" mass="14078">MPDILVEVRGSWLEGKQSEFLDAVHRGVVEALATPADEPLARLIEHAAANYAIPHAAGDRFTRIEIVLFQGRSLEAKRDLYQAIVRNLEVFGVPPGDIKVVLIEIPSENVGFRGGKAACDVDLGYSLKV</sequence>
<dbReference type="Gene3D" id="3.30.429.10">
    <property type="entry name" value="Macrophage Migration Inhibitory Factor"/>
    <property type="match status" value="1"/>
</dbReference>
<name>A0A1S1LF00_9MYCO</name>
<accession>A0A1S1LF00</accession>
<dbReference type="PANTHER" id="PTHR38460:SF1">
    <property type="entry name" value="TAUTOMERASE YOLI-RELATED"/>
    <property type="match status" value="1"/>
</dbReference>
<dbReference type="OrthoDB" id="9804765at2"/>
<dbReference type="AlphaFoldDB" id="A0A1S1LF00"/>
<dbReference type="InterPro" id="IPR037479">
    <property type="entry name" value="Tauto_MSAD"/>
</dbReference>
<comment type="caution">
    <text evidence="1">The sequence shown here is derived from an EMBL/GenBank/DDBJ whole genome shotgun (WGS) entry which is preliminary data.</text>
</comment>
<dbReference type="EMBL" id="MLIK01000004">
    <property type="protein sequence ID" value="OHU30647.1"/>
    <property type="molecule type" value="Genomic_DNA"/>
</dbReference>
<reference evidence="1 2" key="1">
    <citation type="submission" date="2016-10" db="EMBL/GenBank/DDBJ databases">
        <title>Evaluation of Human, Veterinary and Environmental Mycobacterium chelonae Isolates by Core Genome Phylogenomic Analysis, Targeted Gene Comparison, and Anti-microbial Susceptibility Patterns: A Tale of Mistaken Identities.</title>
        <authorList>
            <person name="Fogelson S.B."/>
            <person name="Camus A.C."/>
            <person name="Lorenz W."/>
            <person name="Vasireddy R."/>
            <person name="Vasireddy S."/>
            <person name="Smith T."/>
            <person name="Brown-Elliott B.A."/>
            <person name="Wallace R.J.Jr."/>
            <person name="Hasan N.A."/>
            <person name="Reischl U."/>
            <person name="Sanchez S."/>
        </authorList>
    </citation>
    <scope>NUCLEOTIDE SEQUENCE [LARGE SCALE GENOMIC DNA]</scope>
    <source>
        <strain evidence="1 2">1559</strain>
    </source>
</reference>
<gene>
    <name evidence="1" type="ORF">BKG76_02580</name>
</gene>
<dbReference type="Proteomes" id="UP000179616">
    <property type="component" value="Unassembled WGS sequence"/>
</dbReference>
<dbReference type="RefSeq" id="WP_070935706.1">
    <property type="nucleotide sequence ID" value="NZ_JYKC01000013.1"/>
</dbReference>
<evidence type="ECO:0008006" key="3">
    <source>
        <dbReference type="Google" id="ProtNLM"/>
    </source>
</evidence>
<evidence type="ECO:0000313" key="1">
    <source>
        <dbReference type="EMBL" id="OHU30647.1"/>
    </source>
</evidence>
<dbReference type="STRING" id="948102.BKG76_02580"/>
<proteinExistence type="predicted"/>